<dbReference type="Proteomes" id="UP000276634">
    <property type="component" value="Unassembled WGS sequence"/>
</dbReference>
<accession>A0A3N1XU65</accession>
<protein>
    <recommendedName>
        <fullName evidence="1">Cyclophilin TM1367-like domain-containing protein</fullName>
    </recommendedName>
</protein>
<sequence>MRIRVAWPRGQVVVRLADTPTARRLYKSLPHRTTAQTWGEEVYFEVPMRAEPEPGAREVVEPGTVCYWPEGRALAIPYGPTPIAEHGECRLASACTVLGRVEGHLERLRTIRDGDPIRISLVGEA</sequence>
<evidence type="ECO:0000313" key="2">
    <source>
        <dbReference type="EMBL" id="ROR29721.1"/>
    </source>
</evidence>
<feature type="domain" description="Cyclophilin TM1367-like" evidence="1">
    <location>
        <begin position="1"/>
        <end position="119"/>
    </location>
</feature>
<reference evidence="2 3" key="1">
    <citation type="submission" date="2018-11" db="EMBL/GenBank/DDBJ databases">
        <title>Genomic Encyclopedia of Type Strains, Phase IV (KMG-IV): sequencing the most valuable type-strain genomes for metagenomic binning, comparative biology and taxonomic classification.</title>
        <authorList>
            <person name="Goeker M."/>
        </authorList>
    </citation>
    <scope>NUCLEOTIDE SEQUENCE [LARGE SCALE GENOMIC DNA]</scope>
    <source>
        <strain evidence="2 3">DSM 100275</strain>
    </source>
</reference>
<organism evidence="2 3">
    <name type="scientific">Inmirania thermothiophila</name>
    <dbReference type="NCBI Taxonomy" id="1750597"/>
    <lineage>
        <taxon>Bacteria</taxon>
        <taxon>Pseudomonadati</taxon>
        <taxon>Pseudomonadota</taxon>
        <taxon>Gammaproteobacteria</taxon>
        <taxon>Chromatiales</taxon>
        <taxon>Ectothiorhodospiraceae</taxon>
        <taxon>Inmirania</taxon>
    </lineage>
</organism>
<name>A0A3N1XU65_9GAMM</name>
<dbReference type="SUPFAM" id="SSF50891">
    <property type="entry name" value="Cyclophilin-like"/>
    <property type="match status" value="1"/>
</dbReference>
<dbReference type="OrthoDB" id="7061637at2"/>
<evidence type="ECO:0000313" key="3">
    <source>
        <dbReference type="Proteomes" id="UP000276634"/>
    </source>
</evidence>
<dbReference type="EMBL" id="RJVI01000003">
    <property type="protein sequence ID" value="ROR29721.1"/>
    <property type="molecule type" value="Genomic_DNA"/>
</dbReference>
<gene>
    <name evidence="2" type="ORF">EDC57_2398</name>
</gene>
<dbReference type="RefSeq" id="WP_123402116.1">
    <property type="nucleotide sequence ID" value="NZ_RJVI01000003.1"/>
</dbReference>
<dbReference type="Pfam" id="PF04126">
    <property type="entry name" value="Cyclophil_like"/>
    <property type="match status" value="1"/>
</dbReference>
<comment type="caution">
    <text evidence="2">The sequence shown here is derived from an EMBL/GenBank/DDBJ whole genome shotgun (WGS) entry which is preliminary data.</text>
</comment>
<evidence type="ECO:0000259" key="1">
    <source>
        <dbReference type="Pfam" id="PF04126"/>
    </source>
</evidence>
<dbReference type="InterPro" id="IPR029000">
    <property type="entry name" value="Cyclophilin-like_dom_sf"/>
</dbReference>
<dbReference type="InterPro" id="IPR025658">
    <property type="entry name" value="Cyclophilin_TM1367"/>
</dbReference>
<dbReference type="AlphaFoldDB" id="A0A3N1XU65"/>
<dbReference type="Gene3D" id="2.40.100.20">
    <property type="match status" value="1"/>
</dbReference>
<keyword evidence="3" id="KW-1185">Reference proteome</keyword>
<proteinExistence type="predicted"/>